<evidence type="ECO:0000313" key="1">
    <source>
        <dbReference type="EMBL" id="QDL36480.1"/>
    </source>
</evidence>
<keyword evidence="2" id="KW-1185">Reference proteome</keyword>
<sequence>MRKDAILSQVFFARIQAVDALARIGRGEPVDAELLKQTSAALDGASLQYGRAATAIAYGAFAGLLRIASTLVEWRQAILDASEGSERLLRSAIERYRLWCNEYGEKSEAKALLDASTNLPLMASIADFEALCRGLGGVPLPIGVFADEVFKVRPRSDLGEEAATQPEELLVAFLKFQLGGQPAADIHHLVPREMHDMEIEVRVSRWPENATHLILTPVSAEPRSTYDLSEFRFAKPSGKPPFTLVQQGRAILQVAQGLKARPFEFKYAAAFQPASVEQPVAIVGHRTLLVEGIDVRSNPITGYSAVDQKIMAVRDTLRREGRASAQELSDVLELLTVLGNMAGRAVQDAEFDGVWSEDRFQEHVRKELRRAPRIGSDLEEHPKAAGGITDLSLRGIVIELKSARERIRTMEDCQAYVEQAASYAVAKGKRVALLYVLDCSPKDSAPWPAADGVAILRSAPPAEITVVTIVVQGNITRPSQLSR</sequence>
<dbReference type="OrthoDB" id="9134568at2"/>
<dbReference type="Proteomes" id="UP000316798">
    <property type="component" value="Chromosome"/>
</dbReference>
<gene>
    <name evidence="1" type="ORF">EUB48_03595</name>
</gene>
<dbReference type="EMBL" id="CP035503">
    <property type="protein sequence ID" value="QDL36480.1"/>
    <property type="molecule type" value="Genomic_DNA"/>
</dbReference>
<name>A0A515D7T5_9BURK</name>
<reference evidence="1 2" key="1">
    <citation type="submission" date="2019-01" db="EMBL/GenBank/DDBJ databases">
        <title>Genomic insights into a novel species Rhodoferax sp.</title>
        <authorList>
            <person name="Jin L."/>
        </authorList>
    </citation>
    <scope>NUCLEOTIDE SEQUENCE [LARGE SCALE GENOMIC DNA]</scope>
    <source>
        <strain evidence="1 2">CHu59-6-5</strain>
    </source>
</reference>
<accession>A0A515D7T5</accession>
<dbReference type="AlphaFoldDB" id="A0A515D7T5"/>
<organism evidence="1 2">
    <name type="scientific">Rhodoferax sediminis</name>
    <dbReference type="NCBI Taxonomy" id="2509614"/>
    <lineage>
        <taxon>Bacteria</taxon>
        <taxon>Pseudomonadati</taxon>
        <taxon>Pseudomonadota</taxon>
        <taxon>Betaproteobacteria</taxon>
        <taxon>Burkholderiales</taxon>
        <taxon>Comamonadaceae</taxon>
        <taxon>Rhodoferax</taxon>
    </lineage>
</organism>
<dbReference type="RefSeq" id="WP_142817654.1">
    <property type="nucleotide sequence ID" value="NZ_CP035503.1"/>
</dbReference>
<protein>
    <submittedName>
        <fullName evidence="1">Uncharacterized protein</fullName>
    </submittedName>
</protein>
<proteinExistence type="predicted"/>
<dbReference type="KEGG" id="rhf:EUB48_03595"/>
<evidence type="ECO:0000313" key="2">
    <source>
        <dbReference type="Proteomes" id="UP000316798"/>
    </source>
</evidence>